<feature type="compositionally biased region" description="Polar residues" evidence="2">
    <location>
        <begin position="1"/>
        <end position="17"/>
    </location>
</feature>
<feature type="compositionally biased region" description="Low complexity" evidence="2">
    <location>
        <begin position="311"/>
        <end position="321"/>
    </location>
</feature>
<evidence type="ECO:0000256" key="2">
    <source>
        <dbReference type="SAM" id="MobiDB-lite"/>
    </source>
</evidence>
<dbReference type="OMA" id="NEHMEDN"/>
<sequence>MSPLTQEGLSSSPSMPTLFSEKPRTLVQSQSFTSAYNITPQRRPQSQLIRSASTMANIMPIQTQPDVGLLKRHAPLVTSPSYVRHSFSQLPLRPLPSTVEEEEVGESKAKYQIHRSISAYSMLPGQNQQELKRLQEEFKCQQELQEIKRQQELQLQQEVQRQQQQIIVQQQQQLQQLQHQQQLLIQQQQFQQQQQQQQLLLQQQQIQKLHQSSLEMVKVVASQSKTVQGGRPLYERSSHPTTQSRRKKHSHGSECHSGDHTCSGHHEKRVVMPHVVSSLPLTPELIKQQHQRQQDDMEDELPLSPTTIKLSSRSARSSTSTLIVKEEEEEEKKEEKKMKLPMKLKRELENMQLGRSIYSVPDLSVLLRESEDDDCSWDSIEIPKRTKKVPEPIMKEAITPLPSLYLYYLNDCHRNHRHSKEHACHKKYSKKHPCQRSSSRYTLVENSVIGA</sequence>
<dbReference type="Proteomes" id="UP000009138">
    <property type="component" value="Unassembled WGS sequence"/>
</dbReference>
<proteinExistence type="predicted"/>
<feature type="region of interest" description="Disordered" evidence="2">
    <location>
        <begin position="310"/>
        <end position="338"/>
    </location>
</feature>
<dbReference type="VEuPathDB" id="FungiDB:RO3G_11166"/>
<dbReference type="STRING" id="246409.I1CDC5"/>
<keyword evidence="4" id="KW-1185">Reference proteome</keyword>
<dbReference type="InParanoid" id="I1CDC5"/>
<dbReference type="AlphaFoldDB" id="I1CDC5"/>
<name>I1CDC5_RHIO9</name>
<feature type="region of interest" description="Disordered" evidence="2">
    <location>
        <begin position="1"/>
        <end position="22"/>
    </location>
</feature>
<feature type="region of interest" description="Disordered" evidence="2">
    <location>
        <begin position="225"/>
        <end position="265"/>
    </location>
</feature>
<organism evidence="3 4">
    <name type="scientific">Rhizopus delemar (strain RA 99-880 / ATCC MYA-4621 / FGSC 9543 / NRRL 43880)</name>
    <name type="common">Mucormycosis agent</name>
    <name type="synonym">Rhizopus arrhizus var. delemar</name>
    <dbReference type="NCBI Taxonomy" id="246409"/>
    <lineage>
        <taxon>Eukaryota</taxon>
        <taxon>Fungi</taxon>
        <taxon>Fungi incertae sedis</taxon>
        <taxon>Mucoromycota</taxon>
        <taxon>Mucoromycotina</taxon>
        <taxon>Mucoromycetes</taxon>
        <taxon>Mucorales</taxon>
        <taxon>Mucorineae</taxon>
        <taxon>Rhizopodaceae</taxon>
        <taxon>Rhizopus</taxon>
    </lineage>
</organism>
<feature type="coiled-coil region" evidence="1">
    <location>
        <begin position="131"/>
        <end position="187"/>
    </location>
</feature>
<dbReference type="OrthoDB" id="2284849at2759"/>
<evidence type="ECO:0000313" key="4">
    <source>
        <dbReference type="Proteomes" id="UP000009138"/>
    </source>
</evidence>
<keyword evidence="1" id="KW-0175">Coiled coil</keyword>
<protein>
    <submittedName>
        <fullName evidence="3">Uncharacterized protein</fullName>
    </submittedName>
</protein>
<accession>I1CDC5</accession>
<dbReference type="RefSeq" id="XP_067521851.1">
    <property type="nucleotide sequence ID" value="XM_067665750.1"/>
</dbReference>
<evidence type="ECO:0000256" key="1">
    <source>
        <dbReference type="SAM" id="Coils"/>
    </source>
</evidence>
<gene>
    <name evidence="3" type="ORF">RO3G_11166</name>
</gene>
<dbReference type="eggNOG" id="ENOG502TA9E">
    <property type="taxonomic scope" value="Eukaryota"/>
</dbReference>
<feature type="compositionally biased region" description="Basic and acidic residues" evidence="2">
    <location>
        <begin position="251"/>
        <end position="265"/>
    </location>
</feature>
<reference evidence="3 4" key="1">
    <citation type="journal article" date="2009" name="PLoS Genet.">
        <title>Genomic analysis of the basal lineage fungus Rhizopus oryzae reveals a whole-genome duplication.</title>
        <authorList>
            <person name="Ma L.-J."/>
            <person name="Ibrahim A.S."/>
            <person name="Skory C."/>
            <person name="Grabherr M.G."/>
            <person name="Burger G."/>
            <person name="Butler M."/>
            <person name="Elias M."/>
            <person name="Idnurm A."/>
            <person name="Lang B.F."/>
            <person name="Sone T."/>
            <person name="Abe A."/>
            <person name="Calvo S.E."/>
            <person name="Corrochano L.M."/>
            <person name="Engels R."/>
            <person name="Fu J."/>
            <person name="Hansberg W."/>
            <person name="Kim J.-M."/>
            <person name="Kodira C.D."/>
            <person name="Koehrsen M.J."/>
            <person name="Liu B."/>
            <person name="Miranda-Saavedra D."/>
            <person name="O'Leary S."/>
            <person name="Ortiz-Castellanos L."/>
            <person name="Poulter R."/>
            <person name="Rodriguez-Romero J."/>
            <person name="Ruiz-Herrera J."/>
            <person name="Shen Y.-Q."/>
            <person name="Zeng Q."/>
            <person name="Galagan J."/>
            <person name="Birren B.W."/>
            <person name="Cuomo C.A."/>
            <person name="Wickes B.L."/>
        </authorList>
    </citation>
    <scope>NUCLEOTIDE SEQUENCE [LARGE SCALE GENOMIC DNA]</scope>
    <source>
        <strain evidence="4">RA 99-880 / ATCC MYA-4621 / FGSC 9543 / NRRL 43880</strain>
    </source>
</reference>
<evidence type="ECO:0000313" key="3">
    <source>
        <dbReference type="EMBL" id="EIE86455.1"/>
    </source>
</evidence>
<dbReference type="GeneID" id="93618131"/>
<dbReference type="EMBL" id="CH476740">
    <property type="protein sequence ID" value="EIE86455.1"/>
    <property type="molecule type" value="Genomic_DNA"/>
</dbReference>